<dbReference type="SUPFAM" id="SSF82895">
    <property type="entry name" value="TSP-1 type 1 repeat"/>
    <property type="match status" value="2"/>
</dbReference>
<evidence type="ECO:0000256" key="3">
    <source>
        <dbReference type="SAM" id="MobiDB-lite"/>
    </source>
</evidence>
<evidence type="ECO:0000256" key="2">
    <source>
        <dbReference type="ARBA" id="ARBA00023157"/>
    </source>
</evidence>
<dbReference type="Pfam" id="PF00090">
    <property type="entry name" value="TSP_1"/>
    <property type="match status" value="2"/>
</dbReference>
<evidence type="ECO:0000313" key="4">
    <source>
        <dbReference type="EMBL" id="KAK7493590.1"/>
    </source>
</evidence>
<dbReference type="AlphaFoldDB" id="A0ABD0L2N0"/>
<organism evidence="4 5">
    <name type="scientific">Batillaria attramentaria</name>
    <dbReference type="NCBI Taxonomy" id="370345"/>
    <lineage>
        <taxon>Eukaryota</taxon>
        <taxon>Metazoa</taxon>
        <taxon>Spiralia</taxon>
        <taxon>Lophotrochozoa</taxon>
        <taxon>Mollusca</taxon>
        <taxon>Gastropoda</taxon>
        <taxon>Caenogastropoda</taxon>
        <taxon>Sorbeoconcha</taxon>
        <taxon>Cerithioidea</taxon>
        <taxon>Batillariidae</taxon>
        <taxon>Batillaria</taxon>
    </lineage>
</organism>
<dbReference type="InterPro" id="IPR000884">
    <property type="entry name" value="TSP1_rpt"/>
</dbReference>
<evidence type="ECO:0000313" key="5">
    <source>
        <dbReference type="Proteomes" id="UP001519460"/>
    </source>
</evidence>
<comment type="caution">
    <text evidence="4">The sequence shown here is derived from an EMBL/GenBank/DDBJ whole genome shotgun (WGS) entry which is preliminary data.</text>
</comment>
<keyword evidence="1" id="KW-0677">Repeat</keyword>
<keyword evidence="5" id="KW-1185">Reference proteome</keyword>
<evidence type="ECO:0008006" key="6">
    <source>
        <dbReference type="Google" id="ProtNLM"/>
    </source>
</evidence>
<dbReference type="EMBL" id="JACVVK020000091">
    <property type="protein sequence ID" value="KAK7493590.1"/>
    <property type="molecule type" value="Genomic_DNA"/>
</dbReference>
<dbReference type="InterPro" id="IPR036383">
    <property type="entry name" value="TSP1_rpt_sf"/>
</dbReference>
<gene>
    <name evidence="4" type="ORF">BaRGS_00015102</name>
</gene>
<keyword evidence="2" id="KW-1015">Disulfide bond</keyword>
<dbReference type="PANTHER" id="PTHR22906">
    <property type="entry name" value="PROPERDIN"/>
    <property type="match status" value="1"/>
</dbReference>
<dbReference type="FunFam" id="2.20.100.10:FF:000001">
    <property type="entry name" value="semaphorin-5A isoform X1"/>
    <property type="match status" value="1"/>
</dbReference>
<reference evidence="4 5" key="1">
    <citation type="journal article" date="2023" name="Sci. Data">
        <title>Genome assembly of the Korean intertidal mud-creeper Batillaria attramentaria.</title>
        <authorList>
            <person name="Patra A.K."/>
            <person name="Ho P.T."/>
            <person name="Jun S."/>
            <person name="Lee S.J."/>
            <person name="Kim Y."/>
            <person name="Won Y.J."/>
        </authorList>
    </citation>
    <scope>NUCLEOTIDE SEQUENCE [LARGE SCALE GENOMIC DNA]</scope>
    <source>
        <strain evidence="4">Wonlab-2016</strain>
    </source>
</reference>
<protein>
    <recommendedName>
        <fullName evidence="6">EGF-like domain-containing protein</fullName>
    </recommendedName>
</protein>
<name>A0ABD0L2N0_9CAEN</name>
<feature type="non-terminal residue" evidence="4">
    <location>
        <position position="260"/>
    </location>
</feature>
<feature type="region of interest" description="Disordered" evidence="3">
    <location>
        <begin position="1"/>
        <end position="22"/>
    </location>
</feature>
<feature type="non-terminal residue" evidence="4">
    <location>
        <position position="1"/>
    </location>
</feature>
<accession>A0ABD0L2N0</accession>
<evidence type="ECO:0000256" key="1">
    <source>
        <dbReference type="ARBA" id="ARBA00022737"/>
    </source>
</evidence>
<dbReference type="InterPro" id="IPR052065">
    <property type="entry name" value="Compl_asym_regulator"/>
</dbReference>
<dbReference type="PANTHER" id="PTHR22906:SF21">
    <property type="entry name" value="SEMA DOMAIN-CONTAINING PROTEIN"/>
    <property type="match status" value="1"/>
</dbReference>
<dbReference type="Proteomes" id="UP001519460">
    <property type="component" value="Unassembled WGS sequence"/>
</dbReference>
<proteinExistence type="predicted"/>
<dbReference type="PROSITE" id="PS50092">
    <property type="entry name" value="TSP1"/>
    <property type="match status" value="2"/>
</dbReference>
<dbReference type="SMART" id="SM00209">
    <property type="entry name" value="TSP1"/>
    <property type="match status" value="2"/>
</dbReference>
<sequence>WMVTGGSGPSSRCAAPPVDKAEATSPILRQPTSVTWRAGCAQDPPIVTRKCELTKCPQDGDWSLWSEWSQCTASCGQGVRTRTRTCDSPRPLHGGKDFDGGWSEWNDYGFCRAARCDWGYRLRRACAVTPDPNMAALTARATSTSEWTVSTTRTVPRNGSWCPWSEWSACSSSCAEDTSLKVRQRTCMCPEPRFGGNDCEGLLVCSVTKTWKSQQSTLACFYANQSVVEFTLNASRKSLAGSAGTVTRLEGSGMDGDCDQ</sequence>
<dbReference type="Gene3D" id="2.20.100.10">
    <property type="entry name" value="Thrombospondin type-1 (TSP1) repeat"/>
    <property type="match status" value="2"/>
</dbReference>